<keyword evidence="1" id="KW-0472">Membrane</keyword>
<gene>
    <name evidence="2" type="ORF">AGLY_014735</name>
</gene>
<proteinExistence type="predicted"/>
<comment type="caution">
    <text evidence="2">The sequence shown here is derived from an EMBL/GenBank/DDBJ whole genome shotgun (WGS) entry which is preliminary data.</text>
</comment>
<protein>
    <submittedName>
        <fullName evidence="2">Uncharacterized protein</fullName>
    </submittedName>
</protein>
<dbReference type="Proteomes" id="UP000475862">
    <property type="component" value="Unassembled WGS sequence"/>
</dbReference>
<dbReference type="AlphaFoldDB" id="A0A6G0T2W4"/>
<feature type="transmembrane region" description="Helical" evidence="1">
    <location>
        <begin position="306"/>
        <end position="325"/>
    </location>
</feature>
<reference evidence="2 3" key="1">
    <citation type="submission" date="2019-08" db="EMBL/GenBank/DDBJ databases">
        <title>The genome of the soybean aphid Biotype 1, its phylome, world population structure and adaptation to the North American continent.</title>
        <authorList>
            <person name="Giordano R."/>
            <person name="Donthu R.K."/>
            <person name="Hernandez A.G."/>
            <person name="Wright C.L."/>
            <person name="Zimin A.V."/>
        </authorList>
    </citation>
    <scope>NUCLEOTIDE SEQUENCE [LARGE SCALE GENOMIC DNA]</scope>
    <source>
        <tissue evidence="2">Whole aphids</tissue>
    </source>
</reference>
<evidence type="ECO:0000313" key="3">
    <source>
        <dbReference type="Proteomes" id="UP000475862"/>
    </source>
</evidence>
<keyword evidence="1" id="KW-0812">Transmembrane</keyword>
<feature type="transmembrane region" description="Helical" evidence="1">
    <location>
        <begin position="33"/>
        <end position="54"/>
    </location>
</feature>
<organism evidence="2 3">
    <name type="scientific">Aphis glycines</name>
    <name type="common">Soybean aphid</name>
    <dbReference type="NCBI Taxonomy" id="307491"/>
    <lineage>
        <taxon>Eukaryota</taxon>
        <taxon>Metazoa</taxon>
        <taxon>Ecdysozoa</taxon>
        <taxon>Arthropoda</taxon>
        <taxon>Hexapoda</taxon>
        <taxon>Insecta</taxon>
        <taxon>Pterygota</taxon>
        <taxon>Neoptera</taxon>
        <taxon>Paraneoptera</taxon>
        <taxon>Hemiptera</taxon>
        <taxon>Sternorrhyncha</taxon>
        <taxon>Aphidomorpha</taxon>
        <taxon>Aphidoidea</taxon>
        <taxon>Aphididae</taxon>
        <taxon>Aphidini</taxon>
        <taxon>Aphis</taxon>
        <taxon>Aphis</taxon>
    </lineage>
</organism>
<name>A0A6G0T2W4_APHGL</name>
<sequence>MSNTVKYMLLDLDKQLAWNNHIRTKLLILNARLVMFSPLLSKTLSVMIWVPLSVMTSKITLRTRIIDNYQSTGTNANLKIYKNNLDETFYINTRVHFQSLLKTIKNPPKRKNMEDERIVYYKRYKVHRVTYFTITEYISLVLVPVNLIKKNKQDYDISVFLEDITMRGNIIVSMILRAYGDKRTTAQSMLNRHVLSKKSRQNEDVSIITLQWRLEGSIFESCGLQKYKRVGGYFMIEIPIMTYTLFISTINTKYFILIKKSTSSECKEIESVYDGSRSLWNYSVEDLNLNNSMDIDLHKSKKKKMYGFYINIGQATFCRFEYLLFFRFIKKKLKPDQTNSNTMMQLTVNILKMTNLKIT</sequence>
<keyword evidence="3" id="KW-1185">Reference proteome</keyword>
<dbReference type="EMBL" id="VYZN01000065">
    <property type="protein sequence ID" value="KAE9524685.1"/>
    <property type="molecule type" value="Genomic_DNA"/>
</dbReference>
<feature type="transmembrane region" description="Helical" evidence="1">
    <location>
        <begin position="230"/>
        <end position="250"/>
    </location>
</feature>
<keyword evidence="1" id="KW-1133">Transmembrane helix</keyword>
<evidence type="ECO:0000256" key="1">
    <source>
        <dbReference type="SAM" id="Phobius"/>
    </source>
</evidence>
<accession>A0A6G0T2W4</accession>
<evidence type="ECO:0000313" key="2">
    <source>
        <dbReference type="EMBL" id="KAE9524685.1"/>
    </source>
</evidence>